<proteinExistence type="predicted"/>
<evidence type="ECO:0000313" key="1">
    <source>
        <dbReference type="EMBL" id="CAB0150274.1"/>
    </source>
</evidence>
<dbReference type="Proteomes" id="UP000481517">
    <property type="component" value="Unassembled WGS sequence"/>
</dbReference>
<keyword evidence="2" id="KW-1185">Reference proteome</keyword>
<gene>
    <name evidence="1" type="ORF">PSI9734_00828</name>
</gene>
<dbReference type="AlphaFoldDB" id="A0A6S6WKK2"/>
<sequence length="40" mass="4439">MMMGLTAFSALVIICLLLTACAPVILIGLWLKDFLSKQLW</sequence>
<protein>
    <submittedName>
        <fullName evidence="1">Uncharacterized protein</fullName>
    </submittedName>
</protein>
<reference evidence="1 2" key="1">
    <citation type="submission" date="2020-02" db="EMBL/GenBank/DDBJ databases">
        <authorList>
            <person name="Rodrigo-Torres L."/>
            <person name="Arahal R. D."/>
            <person name="Lucena T."/>
        </authorList>
    </citation>
    <scope>NUCLEOTIDE SEQUENCE [LARGE SCALE GENOMIC DNA]</scope>
    <source>
        <strain evidence="1 2">CECT 9734</strain>
    </source>
</reference>
<evidence type="ECO:0000313" key="2">
    <source>
        <dbReference type="Proteomes" id="UP000481517"/>
    </source>
</evidence>
<dbReference type="EMBL" id="CADCXY010000001">
    <property type="protein sequence ID" value="CAB0150274.1"/>
    <property type="molecule type" value="Genomic_DNA"/>
</dbReference>
<organism evidence="1 2">
    <name type="scientific">Pseudidiomarina piscicola</name>
    <dbReference type="NCBI Taxonomy" id="2614830"/>
    <lineage>
        <taxon>Bacteria</taxon>
        <taxon>Pseudomonadati</taxon>
        <taxon>Pseudomonadota</taxon>
        <taxon>Gammaproteobacteria</taxon>
        <taxon>Alteromonadales</taxon>
        <taxon>Idiomarinaceae</taxon>
        <taxon>Pseudidiomarina</taxon>
    </lineage>
</organism>
<name>A0A6S6WKK2_9GAMM</name>
<accession>A0A6S6WKK2</accession>